<accession>A0A6L2ZWG9</accession>
<sequence length="88" mass="10254">MELKEEQKIILSVNGYELESVIRRVISKKERTNIGLIFTSLNYEQYAYLITQTYAVASSELPIREEKGNNIGKLLFDIFKGHFILKKK</sequence>
<evidence type="ECO:0000313" key="1">
    <source>
        <dbReference type="EMBL" id="GFO52005.1"/>
    </source>
</evidence>
<reference evidence="1 2" key="1">
    <citation type="submission" date="2020-06" db="EMBL/GenBank/DDBJ databases">
        <title>Draft genome sequence of Lactic acid bacteria from Okinawan-style tofu.</title>
        <authorList>
            <person name="Takara I."/>
            <person name="Ikematsu S."/>
        </authorList>
    </citation>
    <scope>NUCLEOTIDE SEQUENCE [LARGE SCALE GENOMIC DNA]</scope>
    <source>
        <strain evidence="2">lg38</strain>
    </source>
</reference>
<dbReference type="Proteomes" id="UP000504756">
    <property type="component" value="Unassembled WGS sequence"/>
</dbReference>
<comment type="caution">
    <text evidence="1">The sequence shown here is derived from an EMBL/GenBank/DDBJ whole genome shotgun (WGS) entry which is preliminary data.</text>
</comment>
<dbReference type="EMBL" id="BLXU01000007">
    <property type="protein sequence ID" value="GFO52005.1"/>
    <property type="molecule type" value="Genomic_DNA"/>
</dbReference>
<dbReference type="AlphaFoldDB" id="A0A6L2ZWG9"/>
<organism evidence="1 2">
    <name type="scientific">Lactococcus garvieae</name>
    <dbReference type="NCBI Taxonomy" id="1363"/>
    <lineage>
        <taxon>Bacteria</taxon>
        <taxon>Bacillati</taxon>
        <taxon>Bacillota</taxon>
        <taxon>Bacilli</taxon>
        <taxon>Lactobacillales</taxon>
        <taxon>Streptococcaceae</taxon>
        <taxon>Lactococcus</taxon>
    </lineage>
</organism>
<name>A0A6L2ZWG9_9LACT</name>
<gene>
    <name evidence="1" type="ORF">ikelab_12800</name>
</gene>
<dbReference type="RefSeq" id="WP_043735982.1">
    <property type="nucleotide sequence ID" value="NZ_BLXU01000007.1"/>
</dbReference>
<evidence type="ECO:0000313" key="2">
    <source>
        <dbReference type="Proteomes" id="UP000504756"/>
    </source>
</evidence>
<protein>
    <submittedName>
        <fullName evidence="1">Uncharacterized protein</fullName>
    </submittedName>
</protein>
<proteinExistence type="predicted"/>